<comment type="caution">
    <text evidence="3">The sequence shown here is derived from an EMBL/GenBank/DDBJ whole genome shotgun (WGS) entry which is preliminary data.</text>
</comment>
<feature type="chain" id="PRO_5045456486" evidence="1">
    <location>
        <begin position="28"/>
        <end position="191"/>
    </location>
</feature>
<proteinExistence type="predicted"/>
<reference evidence="4" key="1">
    <citation type="journal article" date="2019" name="Int. J. Syst. Evol. Microbiol.">
        <title>The Global Catalogue of Microorganisms (GCM) 10K type strain sequencing project: providing services to taxonomists for standard genome sequencing and annotation.</title>
        <authorList>
            <consortium name="The Broad Institute Genomics Platform"/>
            <consortium name="The Broad Institute Genome Sequencing Center for Infectious Disease"/>
            <person name="Wu L."/>
            <person name="Ma J."/>
        </authorList>
    </citation>
    <scope>NUCLEOTIDE SEQUENCE [LARGE SCALE GENOMIC DNA]</scope>
    <source>
        <strain evidence="4">CCUG 63287</strain>
    </source>
</reference>
<feature type="domain" description="DUF5626" evidence="2">
    <location>
        <begin position="78"/>
        <end position="188"/>
    </location>
</feature>
<organism evidence="3 4">
    <name type="scientific">Lactococcus nasutitermitis</name>
    <dbReference type="NCBI Taxonomy" id="1652957"/>
    <lineage>
        <taxon>Bacteria</taxon>
        <taxon>Bacillati</taxon>
        <taxon>Bacillota</taxon>
        <taxon>Bacilli</taxon>
        <taxon>Lactobacillales</taxon>
        <taxon>Streptococcaceae</taxon>
        <taxon>Lactococcus</taxon>
    </lineage>
</organism>
<evidence type="ECO:0000259" key="2">
    <source>
        <dbReference type="Pfam" id="PF18540"/>
    </source>
</evidence>
<dbReference type="EMBL" id="JBHSGD010000008">
    <property type="protein sequence ID" value="MFC4653224.1"/>
    <property type="molecule type" value="Genomic_DNA"/>
</dbReference>
<dbReference type="Proteomes" id="UP001595987">
    <property type="component" value="Unassembled WGS sequence"/>
</dbReference>
<dbReference type="RefSeq" id="WP_213536445.1">
    <property type="nucleotide sequence ID" value="NZ_JBHSGD010000008.1"/>
</dbReference>
<name>A0ABV9JIN8_9LACT</name>
<dbReference type="Gene3D" id="2.60.40.3860">
    <property type="match status" value="1"/>
</dbReference>
<accession>A0ABV9JIN8</accession>
<evidence type="ECO:0000313" key="4">
    <source>
        <dbReference type="Proteomes" id="UP001595987"/>
    </source>
</evidence>
<evidence type="ECO:0000313" key="3">
    <source>
        <dbReference type="EMBL" id="MFC4653224.1"/>
    </source>
</evidence>
<keyword evidence="4" id="KW-1185">Reference proteome</keyword>
<sequence>MKTKSILTGLMTTVVLLSVAMPVLASADEITSDSSPQVTTTIPSFDTDTNQAISEDIVDSASSATFDYQNLPSTGEIQTITADDGTITNYSMTPVINPLLRVANGKYKINAWGVAWNVTFYINVSSNKITSANNLDYIIAGSVGSHTLTVDSSKQATARFDFTTPIYNIISWTGWVRATINSSNKIVITNN</sequence>
<keyword evidence="1" id="KW-0732">Signal</keyword>
<gene>
    <name evidence="3" type="ORF">ACFO26_09940</name>
</gene>
<feature type="signal peptide" evidence="1">
    <location>
        <begin position="1"/>
        <end position="27"/>
    </location>
</feature>
<evidence type="ECO:0000256" key="1">
    <source>
        <dbReference type="SAM" id="SignalP"/>
    </source>
</evidence>
<dbReference type="Pfam" id="PF18540">
    <property type="entry name" value="DUF5626"/>
    <property type="match status" value="1"/>
</dbReference>
<dbReference type="InterPro" id="IPR040491">
    <property type="entry name" value="DUF5626"/>
</dbReference>
<protein>
    <submittedName>
        <fullName evidence="3">DUF5626 family protein</fullName>
    </submittedName>
</protein>